<dbReference type="Gene3D" id="1.10.10.60">
    <property type="entry name" value="Homeodomain-like"/>
    <property type="match status" value="1"/>
</dbReference>
<dbReference type="EMBL" id="CP023737">
    <property type="protein sequence ID" value="ATQ68424.1"/>
    <property type="molecule type" value="Genomic_DNA"/>
</dbReference>
<dbReference type="RefSeq" id="WP_003614289.1">
    <property type="nucleotide sequence ID" value="NZ_ADVE02000001.1"/>
</dbReference>
<dbReference type="AlphaFoldDB" id="A0A2D2D0F3"/>
<dbReference type="InterPro" id="IPR029016">
    <property type="entry name" value="GAF-like_dom_sf"/>
</dbReference>
<dbReference type="SUPFAM" id="SSF46689">
    <property type="entry name" value="Homeodomain-like"/>
    <property type="match status" value="1"/>
</dbReference>
<dbReference type="InterPro" id="IPR009057">
    <property type="entry name" value="Homeodomain-like_sf"/>
</dbReference>
<feature type="domain" description="GAF" evidence="1">
    <location>
        <begin position="81"/>
        <end position="201"/>
    </location>
</feature>
<gene>
    <name evidence="3" type="ORF">CQW49_11420</name>
</gene>
<evidence type="ECO:0000313" key="4">
    <source>
        <dbReference type="Proteomes" id="UP000230709"/>
    </source>
</evidence>
<evidence type="ECO:0000259" key="2">
    <source>
        <dbReference type="Pfam" id="PF02954"/>
    </source>
</evidence>
<dbReference type="InterPro" id="IPR002197">
    <property type="entry name" value="HTH_Fis"/>
</dbReference>
<dbReference type="PRINTS" id="PR01590">
    <property type="entry name" value="HTHFIS"/>
</dbReference>
<dbReference type="Pfam" id="PF01590">
    <property type="entry name" value="GAF"/>
    <property type="match status" value="1"/>
</dbReference>
<dbReference type="Pfam" id="PF02954">
    <property type="entry name" value="HTH_8"/>
    <property type="match status" value="1"/>
</dbReference>
<dbReference type="InterPro" id="IPR003018">
    <property type="entry name" value="GAF"/>
</dbReference>
<dbReference type="KEGG" id="mtw:CQW49_11420"/>
<dbReference type="Gene3D" id="3.30.450.40">
    <property type="match status" value="1"/>
</dbReference>
<dbReference type="SUPFAM" id="SSF55781">
    <property type="entry name" value="GAF domain-like"/>
    <property type="match status" value="1"/>
</dbReference>
<dbReference type="STRING" id="595536.GCA_000178815_02881"/>
<organism evidence="3 4">
    <name type="scientific">Methylosinus trichosporium (strain ATCC 35070 / NCIMB 11131 / UNIQEM 75 / OB3b)</name>
    <dbReference type="NCBI Taxonomy" id="595536"/>
    <lineage>
        <taxon>Bacteria</taxon>
        <taxon>Pseudomonadati</taxon>
        <taxon>Pseudomonadota</taxon>
        <taxon>Alphaproteobacteria</taxon>
        <taxon>Hyphomicrobiales</taxon>
        <taxon>Methylocystaceae</taxon>
        <taxon>Methylosinus</taxon>
    </lineage>
</organism>
<dbReference type="GO" id="GO:0043565">
    <property type="term" value="F:sequence-specific DNA binding"/>
    <property type="evidence" value="ECO:0007669"/>
    <property type="project" value="InterPro"/>
</dbReference>
<keyword evidence="4" id="KW-1185">Reference proteome</keyword>
<reference evidence="4" key="1">
    <citation type="submission" date="2017-10" db="EMBL/GenBank/DDBJ databases">
        <title>Completed PacBio SMRT sequence of Methylosinus trichosporium OB3b reveals presence of a third large plasmid.</title>
        <authorList>
            <person name="Charles T.C."/>
            <person name="Lynch M.D.J."/>
            <person name="Heil J.R."/>
            <person name="Cheng J."/>
        </authorList>
    </citation>
    <scope>NUCLEOTIDE SEQUENCE [LARGE SCALE GENOMIC DNA]</scope>
    <source>
        <strain evidence="4">OB3b</strain>
    </source>
</reference>
<dbReference type="Proteomes" id="UP000230709">
    <property type="component" value="Chromosome"/>
</dbReference>
<protein>
    <submittedName>
        <fullName evidence="3">Sigma-54-dependent Fis family transcriptional regulator</fullName>
    </submittedName>
</protein>
<name>A0A2D2D0F3_METT3</name>
<evidence type="ECO:0000313" key="3">
    <source>
        <dbReference type="EMBL" id="ATQ68424.1"/>
    </source>
</evidence>
<proteinExistence type="predicted"/>
<evidence type="ECO:0000259" key="1">
    <source>
        <dbReference type="Pfam" id="PF01590"/>
    </source>
</evidence>
<feature type="domain" description="DNA binding HTH" evidence="2">
    <location>
        <begin position="273"/>
        <end position="313"/>
    </location>
</feature>
<accession>A0A2D2D0F3</accession>
<sequence>MARRDAHAHRILTAVDDGAAPAASVVAASWRRCVTLYGLDPEQSRAPEMLGPAELRAARERLEPLMRAAHAPLDRLAAAVVELGCCVLLTDAEGAPVERRSAATDAAEFDMRGLRPGAIWSEAQQGTNGIGTCLAEGRALTIHRDQHFRTRNTALSCTVAPIHDHCGRLAAALDVSCRHETLVPGMIGLVAAAVAEAARAIEAAHFRAAFADARILLAPGAERGAVSLLAVDRDDLVIGATRAARLELGVTDAALAATPPAADLLRCGSGEALEEAERSALRRALARAEGNVSAAAKLLGVSRATLHRKLSRFGLR</sequence>